<dbReference type="InterPro" id="IPR000873">
    <property type="entry name" value="AMP-dep_synth/lig_dom"/>
</dbReference>
<name>A0A4R2JSC7_9PSEU</name>
<dbReference type="Gene3D" id="3.30.300.30">
    <property type="match status" value="1"/>
</dbReference>
<dbReference type="Gene3D" id="3.40.50.12780">
    <property type="entry name" value="N-terminal domain of ligase-like"/>
    <property type="match status" value="1"/>
</dbReference>
<evidence type="ECO:0000256" key="2">
    <source>
        <dbReference type="ARBA" id="ARBA00022598"/>
    </source>
</evidence>
<proteinExistence type="inferred from homology"/>
<accession>A0A4R2JSC7</accession>
<feature type="domain" description="AMP-dependent synthetase/ligase" evidence="3">
    <location>
        <begin position="36"/>
        <end position="405"/>
    </location>
</feature>
<comment type="similarity">
    <text evidence="1">Belongs to the ATP-dependent AMP-binding enzyme family.</text>
</comment>
<dbReference type="InterPro" id="IPR045851">
    <property type="entry name" value="AMP-bd_C_sf"/>
</dbReference>
<organism evidence="5 6">
    <name type="scientific">Actinocrispum wychmicini</name>
    <dbReference type="NCBI Taxonomy" id="1213861"/>
    <lineage>
        <taxon>Bacteria</taxon>
        <taxon>Bacillati</taxon>
        <taxon>Actinomycetota</taxon>
        <taxon>Actinomycetes</taxon>
        <taxon>Pseudonocardiales</taxon>
        <taxon>Pseudonocardiaceae</taxon>
        <taxon>Actinocrispum</taxon>
    </lineage>
</organism>
<dbReference type="RefSeq" id="WP_132117923.1">
    <property type="nucleotide sequence ID" value="NZ_SLWS01000004.1"/>
</dbReference>
<reference evidence="5 6" key="1">
    <citation type="submission" date="2019-03" db="EMBL/GenBank/DDBJ databases">
        <title>Genomic Encyclopedia of Type Strains, Phase IV (KMG-IV): sequencing the most valuable type-strain genomes for metagenomic binning, comparative biology and taxonomic classification.</title>
        <authorList>
            <person name="Goeker M."/>
        </authorList>
    </citation>
    <scope>NUCLEOTIDE SEQUENCE [LARGE SCALE GENOMIC DNA]</scope>
    <source>
        <strain evidence="5 6">DSM 45934</strain>
    </source>
</reference>
<dbReference type="Pfam" id="PF13193">
    <property type="entry name" value="AMP-binding_C"/>
    <property type="match status" value="1"/>
</dbReference>
<protein>
    <submittedName>
        <fullName evidence="5">Cyclohexanecarboxylate-CoA ligase</fullName>
    </submittedName>
</protein>
<dbReference type="AlphaFoldDB" id="A0A4R2JSC7"/>
<evidence type="ECO:0000259" key="3">
    <source>
        <dbReference type="Pfam" id="PF00501"/>
    </source>
</evidence>
<dbReference type="OrthoDB" id="9803968at2"/>
<dbReference type="PANTHER" id="PTHR43201:SF5">
    <property type="entry name" value="MEDIUM-CHAIN ACYL-COA LIGASE ACSF2, MITOCHONDRIAL"/>
    <property type="match status" value="1"/>
</dbReference>
<dbReference type="Pfam" id="PF00501">
    <property type="entry name" value="AMP-binding"/>
    <property type="match status" value="1"/>
</dbReference>
<evidence type="ECO:0000313" key="6">
    <source>
        <dbReference type="Proteomes" id="UP000295680"/>
    </source>
</evidence>
<dbReference type="GO" id="GO:0006631">
    <property type="term" value="P:fatty acid metabolic process"/>
    <property type="evidence" value="ECO:0007669"/>
    <property type="project" value="TreeGrafter"/>
</dbReference>
<dbReference type="InterPro" id="IPR025110">
    <property type="entry name" value="AMP-bd_C"/>
</dbReference>
<dbReference type="Proteomes" id="UP000295680">
    <property type="component" value="Unassembled WGS sequence"/>
</dbReference>
<dbReference type="GO" id="GO:0031956">
    <property type="term" value="F:medium-chain fatty acid-CoA ligase activity"/>
    <property type="evidence" value="ECO:0007669"/>
    <property type="project" value="TreeGrafter"/>
</dbReference>
<evidence type="ECO:0000259" key="4">
    <source>
        <dbReference type="Pfam" id="PF13193"/>
    </source>
</evidence>
<keyword evidence="2 5" id="KW-0436">Ligase</keyword>
<dbReference type="EMBL" id="SLWS01000004">
    <property type="protein sequence ID" value="TCO59779.1"/>
    <property type="molecule type" value="Genomic_DNA"/>
</dbReference>
<evidence type="ECO:0000256" key="1">
    <source>
        <dbReference type="ARBA" id="ARBA00006432"/>
    </source>
</evidence>
<sequence>MRPEPFDLRPPSWMAAHYRREGWWRDRSILHDLVSAAATCPDRPAIIAHRAAAGRVITVRYGELLRYVRRFAGGLTALGIRRGDAVAWQLPNWWETTALTLACMWIGAVAVPIQTSIGPREVELILTDAQARLCVTPQAWQGAELAWELERMASRLPRLRYRVVYGDQPGNGAIDFADHFLNTPHEDLARMPPPLPAGPAMDEARMLIFTSGTTGQRKSVLHTENSIYAGIAGHATPIERGWDHREIFCTPHPITGLAGVLYNIWGPVLAQGTAVYQDVWDADRQLDLMAAAGVTQLFAAPIFYTQMVEAQRQRPRHLPALRLLKAGATPVPSDLVHQLADEFRVPIRACWAMTEVCMGIRIREDDPDRWAAHSDGRPLPGLSMDLRPVPGVAGLNRLWVRGPSLCTAVWQTNEAGERDVRTLWDADDGWFDTGDLVRDDGRGGIRFAGRASRRIGGMFMIPVEEVEKELQQHPAVKEVAVIGYPAADCDEQPCAVVASRGRCPSLTDLRDFLAWRGMTEWYLPTKLVQVDTLPRDACGKVDYDRLPTVLTPASVS</sequence>
<keyword evidence="6" id="KW-1185">Reference proteome</keyword>
<dbReference type="InterPro" id="IPR042099">
    <property type="entry name" value="ANL_N_sf"/>
</dbReference>
<comment type="caution">
    <text evidence="5">The sequence shown here is derived from an EMBL/GenBank/DDBJ whole genome shotgun (WGS) entry which is preliminary data.</text>
</comment>
<evidence type="ECO:0000313" key="5">
    <source>
        <dbReference type="EMBL" id="TCO59779.1"/>
    </source>
</evidence>
<dbReference type="PANTHER" id="PTHR43201">
    <property type="entry name" value="ACYL-COA SYNTHETASE"/>
    <property type="match status" value="1"/>
</dbReference>
<dbReference type="SUPFAM" id="SSF56801">
    <property type="entry name" value="Acetyl-CoA synthetase-like"/>
    <property type="match status" value="1"/>
</dbReference>
<feature type="domain" description="AMP-binding enzyme C-terminal" evidence="4">
    <location>
        <begin position="465"/>
        <end position="540"/>
    </location>
</feature>
<gene>
    <name evidence="5" type="ORF">EV192_104622</name>
</gene>